<gene>
    <name evidence="5" type="ORF">GCM10010469_01690</name>
</gene>
<organism evidence="5 6">
    <name type="scientific">Streptomyces labedae</name>
    <dbReference type="NCBI Taxonomy" id="285569"/>
    <lineage>
        <taxon>Bacteria</taxon>
        <taxon>Bacillati</taxon>
        <taxon>Actinomycetota</taxon>
        <taxon>Actinomycetes</taxon>
        <taxon>Kitasatosporales</taxon>
        <taxon>Streptomycetaceae</taxon>
        <taxon>Streptomyces</taxon>
    </lineage>
</organism>
<feature type="region of interest" description="Disordered" evidence="3">
    <location>
        <begin position="62"/>
        <end position="107"/>
    </location>
</feature>
<sequence length="107" mass="11899">MPNRAAGCEEIREWLGAYVVGALEPEEELPIRAHLARCPACRSERDDLADVVKLLRSALPMPAAAHSPRPPHCPPTSRAIRPWRLRHPPVIRAHATGRQTPPREEAP</sequence>
<dbReference type="InterPro" id="IPR041916">
    <property type="entry name" value="Anti_sigma_zinc_sf"/>
</dbReference>
<proteinExistence type="predicted"/>
<dbReference type="Gene3D" id="1.10.10.1320">
    <property type="entry name" value="Anti-sigma factor, zinc-finger domain"/>
    <property type="match status" value="1"/>
</dbReference>
<dbReference type="EMBL" id="BAAAUW010000001">
    <property type="protein sequence ID" value="GAA3246072.1"/>
    <property type="molecule type" value="Genomic_DNA"/>
</dbReference>
<evidence type="ECO:0000256" key="2">
    <source>
        <dbReference type="ARBA" id="ARBA00023163"/>
    </source>
</evidence>
<evidence type="ECO:0000256" key="1">
    <source>
        <dbReference type="ARBA" id="ARBA00023015"/>
    </source>
</evidence>
<evidence type="ECO:0000313" key="5">
    <source>
        <dbReference type="EMBL" id="GAA3246072.1"/>
    </source>
</evidence>
<keyword evidence="2" id="KW-0804">Transcription</keyword>
<dbReference type="Pfam" id="PF13490">
    <property type="entry name" value="zf-HC2"/>
    <property type="match status" value="1"/>
</dbReference>
<evidence type="ECO:0000256" key="3">
    <source>
        <dbReference type="SAM" id="MobiDB-lite"/>
    </source>
</evidence>
<reference evidence="6" key="1">
    <citation type="journal article" date="2019" name="Int. J. Syst. Evol. Microbiol.">
        <title>The Global Catalogue of Microorganisms (GCM) 10K type strain sequencing project: providing services to taxonomists for standard genome sequencing and annotation.</title>
        <authorList>
            <consortium name="The Broad Institute Genomics Platform"/>
            <consortium name="The Broad Institute Genome Sequencing Center for Infectious Disease"/>
            <person name="Wu L."/>
            <person name="Ma J."/>
        </authorList>
    </citation>
    <scope>NUCLEOTIDE SEQUENCE [LARGE SCALE GENOMIC DNA]</scope>
    <source>
        <strain evidence="6">JCM 9381</strain>
    </source>
</reference>
<keyword evidence="1" id="KW-0805">Transcription regulation</keyword>
<comment type="caution">
    <text evidence="5">The sequence shown here is derived from an EMBL/GenBank/DDBJ whole genome shotgun (WGS) entry which is preliminary data.</text>
</comment>
<evidence type="ECO:0000259" key="4">
    <source>
        <dbReference type="Pfam" id="PF13490"/>
    </source>
</evidence>
<name>A0ABP6QQS8_9ACTN</name>
<dbReference type="InterPro" id="IPR027383">
    <property type="entry name" value="Znf_put"/>
</dbReference>
<keyword evidence="6" id="KW-1185">Reference proteome</keyword>
<dbReference type="RefSeq" id="WP_346150459.1">
    <property type="nucleotide sequence ID" value="NZ_BAAAUW010000001.1"/>
</dbReference>
<dbReference type="Proteomes" id="UP001500728">
    <property type="component" value="Unassembled WGS sequence"/>
</dbReference>
<accession>A0ABP6QQS8</accession>
<feature type="domain" description="Putative zinc-finger" evidence="4">
    <location>
        <begin position="8"/>
        <end position="42"/>
    </location>
</feature>
<protein>
    <recommendedName>
        <fullName evidence="4">Putative zinc-finger domain-containing protein</fullName>
    </recommendedName>
</protein>
<evidence type="ECO:0000313" key="6">
    <source>
        <dbReference type="Proteomes" id="UP001500728"/>
    </source>
</evidence>